<dbReference type="Proteomes" id="UP000469952">
    <property type="component" value="Unassembled WGS sequence"/>
</dbReference>
<comment type="caution">
    <text evidence="1">The sequence shown here is derived from an EMBL/GenBank/DDBJ whole genome shotgun (WGS) entry which is preliminary data.</text>
</comment>
<protein>
    <submittedName>
        <fullName evidence="1">HK97 gp10 family phage protein</fullName>
    </submittedName>
</protein>
<gene>
    <name evidence="1" type="ORF">GFV13_08195</name>
</gene>
<dbReference type="EMBL" id="WIPA01000013">
    <property type="protein sequence ID" value="MQR27241.1"/>
    <property type="molecule type" value="Genomic_DNA"/>
</dbReference>
<accession>A0A843Z2I4</accession>
<dbReference type="AlphaFoldDB" id="A0A843Z2I4"/>
<proteinExistence type="predicted"/>
<reference evidence="1 2" key="1">
    <citation type="submission" date="2019-10" db="EMBL/GenBank/DDBJ databases">
        <title>WGS of Leuconostoc mesenteroides.</title>
        <authorList>
            <person name="Melo Bolivar J."/>
            <person name="Marino-Ramirez L."/>
            <person name="Villamil Diaz L.M."/>
        </authorList>
    </citation>
    <scope>NUCLEOTIDE SEQUENCE [LARGE SCALE GENOMIC DNA]</scope>
    <source>
        <strain evidence="1 2">M11</strain>
    </source>
</reference>
<organism evidence="1 2">
    <name type="scientific">Leuconostoc mesenteroides</name>
    <dbReference type="NCBI Taxonomy" id="1245"/>
    <lineage>
        <taxon>Bacteria</taxon>
        <taxon>Bacillati</taxon>
        <taxon>Bacillota</taxon>
        <taxon>Bacilli</taxon>
        <taxon>Lactobacillales</taxon>
        <taxon>Lactobacillaceae</taxon>
        <taxon>Leuconostoc</taxon>
    </lineage>
</organism>
<name>A0A843Z2I4_LEUME</name>
<evidence type="ECO:0000313" key="2">
    <source>
        <dbReference type="Proteomes" id="UP000469952"/>
    </source>
</evidence>
<dbReference type="RefSeq" id="WP_153245421.1">
    <property type="nucleotide sequence ID" value="NZ_CP103383.1"/>
</dbReference>
<sequence length="139" mass="15716">MELDDALDQWLRNVNKLVPNVKQRQKITLVGAEVYKTRLHDITKAKHYDENHKDTSQVTHLADSIEVSGTNIDYIRDGTSLVGFTKKGINHGRIARLLNDGTKFIPGDHFVEDARRSSRQAVLAAQYAEYQRLLKGGNS</sequence>
<evidence type="ECO:0000313" key="1">
    <source>
        <dbReference type="EMBL" id="MQR27241.1"/>
    </source>
</evidence>